<organism evidence="1 2">
    <name type="scientific">Lepagella muris</name>
    <dbReference type="NCBI Taxonomy" id="3032870"/>
    <lineage>
        <taxon>Bacteria</taxon>
        <taxon>Pseudomonadati</taxon>
        <taxon>Bacteroidota</taxon>
        <taxon>Bacteroidia</taxon>
        <taxon>Bacteroidales</taxon>
        <taxon>Muribaculaceae</taxon>
        <taxon>Lepagella</taxon>
    </lineage>
</organism>
<evidence type="ECO:0000313" key="2">
    <source>
        <dbReference type="Proteomes" id="UP000306319"/>
    </source>
</evidence>
<dbReference type="Proteomes" id="UP000306319">
    <property type="component" value="Unassembled WGS sequence"/>
</dbReference>
<dbReference type="EC" id="2.7.4.6" evidence="1"/>
<keyword evidence="1" id="KW-0418">Kinase</keyword>
<proteinExistence type="predicted"/>
<name>A0AC61RDB3_9BACT</name>
<protein>
    <submittedName>
        <fullName evidence="1">Nucleoside-diphosphate kinase</fullName>
        <ecNumber evidence="1">2.7.4.6</ecNumber>
    </submittedName>
</protein>
<dbReference type="EMBL" id="SRYB01000040">
    <property type="protein sequence ID" value="TGY76467.1"/>
    <property type="molecule type" value="Genomic_DNA"/>
</dbReference>
<gene>
    <name evidence="1" type="ORF">E5331_18150</name>
</gene>
<keyword evidence="2" id="KW-1185">Reference proteome</keyword>
<sequence>MEQTLVILKPSCVERGLIGEVINRIQRKGIIITGMKMMQLDEKILREHYAHLVDRPFFPELCASMMASPVVCLVLKGINVVEVFRAMTGATNGRKAAPGTLRGDFCMSGQANIVHASDSPENAKVEIARFFKPEEVLDYTPRDLSFLYADDDLNK</sequence>
<evidence type="ECO:0000313" key="1">
    <source>
        <dbReference type="EMBL" id="TGY76467.1"/>
    </source>
</evidence>
<keyword evidence="1" id="KW-0808">Transferase</keyword>
<comment type="caution">
    <text evidence="1">The sequence shown here is derived from an EMBL/GenBank/DDBJ whole genome shotgun (WGS) entry which is preliminary data.</text>
</comment>
<accession>A0AC61RDB3</accession>
<reference evidence="1" key="1">
    <citation type="submission" date="2019-04" db="EMBL/GenBank/DDBJ databases">
        <title>Microbes associate with the intestines of laboratory mice.</title>
        <authorList>
            <person name="Navarre W."/>
            <person name="Wong E."/>
            <person name="Huang K."/>
            <person name="Tropini C."/>
            <person name="Ng K."/>
            <person name="Yu B."/>
        </authorList>
    </citation>
    <scope>NUCLEOTIDE SEQUENCE</scope>
    <source>
        <strain evidence="1">NM04_E33</strain>
    </source>
</reference>